<dbReference type="PANTHER" id="PTHR23028:SF131">
    <property type="entry name" value="BLR2367 PROTEIN"/>
    <property type="match status" value="1"/>
</dbReference>
<feature type="transmembrane region" description="Helical" evidence="1">
    <location>
        <begin position="245"/>
        <end position="265"/>
    </location>
</feature>
<feature type="transmembrane region" description="Helical" evidence="1">
    <location>
        <begin position="178"/>
        <end position="199"/>
    </location>
</feature>
<dbReference type="GO" id="GO:0016747">
    <property type="term" value="F:acyltransferase activity, transferring groups other than amino-acyl groups"/>
    <property type="evidence" value="ECO:0007669"/>
    <property type="project" value="InterPro"/>
</dbReference>
<dbReference type="InterPro" id="IPR050879">
    <property type="entry name" value="Acyltransferase_3"/>
</dbReference>
<dbReference type="EMBL" id="CAICSX020000002">
    <property type="protein sequence ID" value="CAD0215214.1"/>
    <property type="molecule type" value="Genomic_DNA"/>
</dbReference>
<gene>
    <name evidence="3" type="ORF">AGRHK599_LOCUS3459</name>
</gene>
<feature type="transmembrane region" description="Helical" evidence="1">
    <location>
        <begin position="7"/>
        <end position="25"/>
    </location>
</feature>
<keyword evidence="1" id="KW-1133">Transmembrane helix</keyword>
<evidence type="ECO:0000256" key="1">
    <source>
        <dbReference type="SAM" id="Phobius"/>
    </source>
</evidence>
<feature type="transmembrane region" description="Helical" evidence="1">
    <location>
        <begin position="76"/>
        <end position="94"/>
    </location>
</feature>
<dbReference type="AlphaFoldDB" id="A0AAN2A5Y3"/>
<accession>A0AAN2A5Y3</accession>
<feature type="transmembrane region" description="Helical" evidence="1">
    <location>
        <begin position="310"/>
        <end position="335"/>
    </location>
</feature>
<feature type="transmembrane region" description="Helical" evidence="1">
    <location>
        <begin position="31"/>
        <end position="55"/>
    </location>
</feature>
<feature type="domain" description="Acyltransferase 3" evidence="2">
    <location>
        <begin position="3"/>
        <end position="327"/>
    </location>
</feature>
<evidence type="ECO:0000313" key="3">
    <source>
        <dbReference type="EMBL" id="CAD0215214.1"/>
    </source>
</evidence>
<dbReference type="PANTHER" id="PTHR23028">
    <property type="entry name" value="ACETYLTRANSFERASE"/>
    <property type="match status" value="1"/>
</dbReference>
<keyword evidence="1" id="KW-0472">Membrane</keyword>
<feature type="transmembrane region" description="Helical" evidence="1">
    <location>
        <begin position="125"/>
        <end position="148"/>
    </location>
</feature>
<evidence type="ECO:0000313" key="4">
    <source>
        <dbReference type="Proteomes" id="UP000528185"/>
    </source>
</evidence>
<dbReference type="GO" id="GO:0016020">
    <property type="term" value="C:membrane"/>
    <property type="evidence" value="ECO:0007669"/>
    <property type="project" value="TreeGrafter"/>
</dbReference>
<dbReference type="KEGG" id="aro:B0909_20900"/>
<proteinExistence type="predicted"/>
<dbReference type="Proteomes" id="UP000528185">
    <property type="component" value="Unassembled WGS sequence"/>
</dbReference>
<sequence>MIYNLQILRAFAAIMVFFYHSEIYWKDILPSTWFFGLGLAGVDIFFVLSGFIMAATTASRDITASSFLSHRIFRVVPLYWIITLFFTFLFLSGFNPVGVTELTPEYFLKSLFFIPFLRSGAAEPIVTVGWTLNYEIFFYLIFSICLLIPRIQLRHPAVAILILITLLPRFFGFQNFYATYYGNPIILEFGFGIACYHCLAWMEKTCEPNRILPFAAAFLALSLVFLLAPAFTFSGTGASSYFSAFVRPFTWGLASFFIVLSAVSLERAGHIWRRFGFIEIGNASYSIYLIHGLMLHGASKVAKILSSDPLTFALVTTIGALVLSIAAGLIMFRYVEAPLNKSLRGSFTRFLAKPSPSTG</sequence>
<dbReference type="Pfam" id="PF01757">
    <property type="entry name" value="Acyl_transf_3"/>
    <property type="match status" value="1"/>
</dbReference>
<dbReference type="InterPro" id="IPR002656">
    <property type="entry name" value="Acyl_transf_3_dom"/>
</dbReference>
<reference evidence="3 4" key="1">
    <citation type="submission" date="2020-06" db="EMBL/GenBank/DDBJ databases">
        <authorList>
            <person name="De Coninck B."/>
            <person name="Ibrahim H."/>
        </authorList>
    </citation>
    <scope>NUCLEOTIDE SEQUENCE [LARGE SCALE GENOMIC DNA]</scope>
    <source>
        <strain evidence="3">Ag_rhizogenes_K599</strain>
    </source>
</reference>
<dbReference type="GO" id="GO:0000271">
    <property type="term" value="P:polysaccharide biosynthetic process"/>
    <property type="evidence" value="ECO:0007669"/>
    <property type="project" value="TreeGrafter"/>
</dbReference>
<protein>
    <recommendedName>
        <fullName evidence="2">Acyltransferase 3 domain-containing protein</fullName>
    </recommendedName>
</protein>
<organism evidence="3 4">
    <name type="scientific">Rhizobium rhizogenes</name>
    <name type="common">Agrobacterium rhizogenes</name>
    <dbReference type="NCBI Taxonomy" id="359"/>
    <lineage>
        <taxon>Bacteria</taxon>
        <taxon>Pseudomonadati</taxon>
        <taxon>Pseudomonadota</taxon>
        <taxon>Alphaproteobacteria</taxon>
        <taxon>Hyphomicrobiales</taxon>
        <taxon>Rhizobiaceae</taxon>
        <taxon>Rhizobium/Agrobacterium group</taxon>
        <taxon>Rhizobium</taxon>
    </lineage>
</organism>
<feature type="transmembrane region" description="Helical" evidence="1">
    <location>
        <begin position="211"/>
        <end position="233"/>
    </location>
</feature>
<name>A0AAN2A5Y3_RHIRH</name>
<keyword evidence="1" id="KW-0812">Transmembrane</keyword>
<feature type="transmembrane region" description="Helical" evidence="1">
    <location>
        <begin position="155"/>
        <end position="172"/>
    </location>
</feature>
<feature type="transmembrane region" description="Helical" evidence="1">
    <location>
        <begin position="277"/>
        <end position="298"/>
    </location>
</feature>
<evidence type="ECO:0000259" key="2">
    <source>
        <dbReference type="Pfam" id="PF01757"/>
    </source>
</evidence>
<dbReference type="RefSeq" id="WP_065118027.1">
    <property type="nucleotide sequence ID" value="NZ_CAICSX020000002.1"/>
</dbReference>
<comment type="caution">
    <text evidence="3">The sequence shown here is derived from an EMBL/GenBank/DDBJ whole genome shotgun (WGS) entry which is preliminary data.</text>
</comment>